<organism evidence="2 3">
    <name type="scientific">Siphonobacter curvatus</name>
    <dbReference type="NCBI Taxonomy" id="2094562"/>
    <lineage>
        <taxon>Bacteria</taxon>
        <taxon>Pseudomonadati</taxon>
        <taxon>Bacteroidota</taxon>
        <taxon>Cytophagia</taxon>
        <taxon>Cytophagales</taxon>
        <taxon>Cytophagaceae</taxon>
        <taxon>Siphonobacter</taxon>
    </lineage>
</organism>
<comment type="caution">
    <text evidence="2">The sequence shown here is derived from an EMBL/GenBank/DDBJ whole genome shotgun (WGS) entry which is preliminary data.</text>
</comment>
<dbReference type="AlphaFoldDB" id="A0A2S7IF16"/>
<name>A0A2S7IF16_9BACT</name>
<dbReference type="EMBL" id="PTRA01000009">
    <property type="protein sequence ID" value="PQA53400.1"/>
    <property type="molecule type" value="Genomic_DNA"/>
</dbReference>
<accession>A0A2S7IF16</accession>
<evidence type="ECO:0000313" key="3">
    <source>
        <dbReference type="Proteomes" id="UP000239590"/>
    </source>
</evidence>
<gene>
    <name evidence="2" type="ORF">C5O19_24450</name>
</gene>
<evidence type="ECO:0000256" key="1">
    <source>
        <dbReference type="SAM" id="MobiDB-lite"/>
    </source>
</evidence>
<sequence length="72" mass="7909">MVDLDSFFTTSFFLLAMTDQATKAPPNFLEKYYLKLGAINGQPRAMLSASSKANRPLQGGDPPELLVGRRFG</sequence>
<reference evidence="3" key="1">
    <citation type="submission" date="2018-02" db="EMBL/GenBank/DDBJ databases">
        <title>Genome sequencing of Solimonas sp. HR-BB.</title>
        <authorList>
            <person name="Lee Y."/>
            <person name="Jeon C.O."/>
        </authorList>
    </citation>
    <scope>NUCLEOTIDE SEQUENCE [LARGE SCALE GENOMIC DNA]</scope>
    <source>
        <strain evidence="3">HR-U</strain>
    </source>
</reference>
<feature type="region of interest" description="Disordered" evidence="1">
    <location>
        <begin position="47"/>
        <end position="72"/>
    </location>
</feature>
<dbReference type="Proteomes" id="UP000239590">
    <property type="component" value="Unassembled WGS sequence"/>
</dbReference>
<proteinExistence type="predicted"/>
<protein>
    <submittedName>
        <fullName evidence="2">Uncharacterized protein</fullName>
    </submittedName>
</protein>
<keyword evidence="3" id="KW-1185">Reference proteome</keyword>
<evidence type="ECO:0000313" key="2">
    <source>
        <dbReference type="EMBL" id="PQA53400.1"/>
    </source>
</evidence>